<reference evidence="2" key="1">
    <citation type="submission" date="2017-11" db="EMBL/GenBank/DDBJ databases">
        <authorList>
            <person name="Lima N.C."/>
            <person name="Parody-Merino A.M."/>
            <person name="Battley P.F."/>
            <person name="Fidler A.E."/>
            <person name="Prosdocimi F."/>
        </authorList>
    </citation>
    <scope>NUCLEOTIDE SEQUENCE [LARGE SCALE GENOMIC DNA]</scope>
</reference>
<gene>
    <name evidence="1" type="ORF">llap_19765</name>
</gene>
<dbReference type="AlphaFoldDB" id="A0A2I0T7Z8"/>
<keyword evidence="2" id="KW-1185">Reference proteome</keyword>
<dbReference type="Proteomes" id="UP000233556">
    <property type="component" value="Unassembled WGS sequence"/>
</dbReference>
<protein>
    <submittedName>
        <fullName evidence="1">Unconventional myosin-ixa</fullName>
    </submittedName>
</protein>
<evidence type="ECO:0000313" key="2">
    <source>
        <dbReference type="Proteomes" id="UP000233556"/>
    </source>
</evidence>
<reference evidence="2" key="2">
    <citation type="submission" date="2017-12" db="EMBL/GenBank/DDBJ databases">
        <title>Genome sequence of the Bar-tailed Godwit (Limosa lapponica baueri).</title>
        <authorList>
            <person name="Lima N.C.B."/>
            <person name="Parody-Merino A.M."/>
            <person name="Battley P.F."/>
            <person name="Fidler A.E."/>
            <person name="Prosdocimi F."/>
        </authorList>
    </citation>
    <scope>NUCLEOTIDE SEQUENCE [LARGE SCALE GENOMIC DNA]</scope>
</reference>
<proteinExistence type="predicted"/>
<name>A0A2I0T7Z8_LIMLA</name>
<evidence type="ECO:0000313" key="1">
    <source>
        <dbReference type="EMBL" id="PKU29931.1"/>
    </source>
</evidence>
<sequence>MGITRKSPRTPLSDLQGVNTINERTQRDAYAVGWNGRMGMRHSRLASPGAFLDKDGIFVNTTNSKLLERAHGILMSV</sequence>
<accession>A0A2I0T7Z8</accession>
<dbReference type="EMBL" id="KZ515838">
    <property type="protein sequence ID" value="PKU29931.1"/>
    <property type="molecule type" value="Genomic_DNA"/>
</dbReference>
<organism evidence="1 2">
    <name type="scientific">Limosa lapponica baueri</name>
    <dbReference type="NCBI Taxonomy" id="1758121"/>
    <lineage>
        <taxon>Eukaryota</taxon>
        <taxon>Metazoa</taxon>
        <taxon>Chordata</taxon>
        <taxon>Craniata</taxon>
        <taxon>Vertebrata</taxon>
        <taxon>Euteleostomi</taxon>
        <taxon>Archelosauria</taxon>
        <taxon>Archosauria</taxon>
        <taxon>Dinosauria</taxon>
        <taxon>Saurischia</taxon>
        <taxon>Theropoda</taxon>
        <taxon>Coelurosauria</taxon>
        <taxon>Aves</taxon>
        <taxon>Neognathae</taxon>
        <taxon>Neoaves</taxon>
        <taxon>Charadriiformes</taxon>
        <taxon>Scolopacidae</taxon>
        <taxon>Limosa</taxon>
    </lineage>
</organism>